<dbReference type="EMBL" id="KB446556">
    <property type="protein sequence ID" value="EME85396.1"/>
    <property type="molecule type" value="Genomic_DNA"/>
</dbReference>
<dbReference type="AlphaFoldDB" id="M3ALD4"/>
<name>M3ALD4_PSEFD</name>
<organism evidence="2 3">
    <name type="scientific">Pseudocercospora fijiensis (strain CIRAD86)</name>
    <name type="common">Black leaf streak disease fungus</name>
    <name type="synonym">Mycosphaerella fijiensis</name>
    <dbReference type="NCBI Taxonomy" id="383855"/>
    <lineage>
        <taxon>Eukaryota</taxon>
        <taxon>Fungi</taxon>
        <taxon>Dikarya</taxon>
        <taxon>Ascomycota</taxon>
        <taxon>Pezizomycotina</taxon>
        <taxon>Dothideomycetes</taxon>
        <taxon>Dothideomycetidae</taxon>
        <taxon>Mycosphaerellales</taxon>
        <taxon>Mycosphaerellaceae</taxon>
        <taxon>Pseudocercospora</taxon>
    </lineage>
</organism>
<sequence>MHIQTSPALRLRCDDRREIGSRRRPSVEVFMSARTWSMWSPMLNIKSLDGMPVSRAQTIQCSAASTQMRYQQFGTVGMIAPGPRAREQNERGGSGSSSSAAFEGTTKRDRQCTHGWVAKRGVDEASAVRPLNRQTVSRRDKEALPSAAPGPCSRIEFGNARHYEIMGGAGGVTARSALIRSKYINPQSKFEVALAHPCPETTEISVQIGVDILTPALIEGKTSVTAPLDDAPVLDYGVRQTAHAEARSGVVFTPFSRHVSGLFLWEPRKGGVSVQRAQSVLSRRDLAPCSPRRRGKAEARPRNAQRPPTRTRSPSPFVAGQPSRIR</sequence>
<evidence type="ECO:0000313" key="2">
    <source>
        <dbReference type="EMBL" id="EME85396.1"/>
    </source>
</evidence>
<protein>
    <submittedName>
        <fullName evidence="2">Uncharacterized protein</fullName>
    </submittedName>
</protein>
<dbReference type="GeneID" id="19332615"/>
<reference evidence="2 3" key="1">
    <citation type="journal article" date="2012" name="PLoS Pathog.">
        <title>Diverse lifestyles and strategies of plant pathogenesis encoded in the genomes of eighteen Dothideomycetes fungi.</title>
        <authorList>
            <person name="Ohm R.A."/>
            <person name="Feau N."/>
            <person name="Henrissat B."/>
            <person name="Schoch C.L."/>
            <person name="Horwitz B.A."/>
            <person name="Barry K.W."/>
            <person name="Condon B.J."/>
            <person name="Copeland A.C."/>
            <person name="Dhillon B."/>
            <person name="Glaser F."/>
            <person name="Hesse C.N."/>
            <person name="Kosti I."/>
            <person name="LaButti K."/>
            <person name="Lindquist E.A."/>
            <person name="Lucas S."/>
            <person name="Salamov A.A."/>
            <person name="Bradshaw R.E."/>
            <person name="Ciuffetti L."/>
            <person name="Hamelin R.C."/>
            <person name="Kema G.H.J."/>
            <person name="Lawrence C."/>
            <person name="Scott J.A."/>
            <person name="Spatafora J.W."/>
            <person name="Turgeon B.G."/>
            <person name="de Wit P.J.G.M."/>
            <person name="Zhong S."/>
            <person name="Goodwin S.B."/>
            <person name="Grigoriev I.V."/>
        </authorList>
    </citation>
    <scope>NUCLEOTIDE SEQUENCE [LARGE SCALE GENOMIC DNA]</scope>
    <source>
        <strain evidence="2 3">CIRAD86</strain>
    </source>
</reference>
<gene>
    <name evidence="2" type="ORF">MYCFIDRAFT_171324</name>
</gene>
<feature type="region of interest" description="Disordered" evidence="1">
    <location>
        <begin position="79"/>
        <end position="112"/>
    </location>
</feature>
<dbReference type="VEuPathDB" id="FungiDB:MYCFIDRAFT_171324"/>
<proteinExistence type="predicted"/>
<accession>M3ALD4</accession>
<dbReference type="RefSeq" id="XP_007923019.1">
    <property type="nucleotide sequence ID" value="XM_007924828.1"/>
</dbReference>
<keyword evidence="3" id="KW-1185">Reference proteome</keyword>
<dbReference type="Proteomes" id="UP000016932">
    <property type="component" value="Unassembled WGS sequence"/>
</dbReference>
<evidence type="ECO:0000256" key="1">
    <source>
        <dbReference type="SAM" id="MobiDB-lite"/>
    </source>
</evidence>
<dbReference type="HOGENOM" id="CLU_852912_0_0_1"/>
<feature type="region of interest" description="Disordered" evidence="1">
    <location>
        <begin position="129"/>
        <end position="148"/>
    </location>
</feature>
<evidence type="ECO:0000313" key="3">
    <source>
        <dbReference type="Proteomes" id="UP000016932"/>
    </source>
</evidence>
<feature type="compositionally biased region" description="Low complexity" evidence="1">
    <location>
        <begin position="306"/>
        <end position="316"/>
    </location>
</feature>
<dbReference type="KEGG" id="pfj:MYCFIDRAFT_171324"/>
<feature type="region of interest" description="Disordered" evidence="1">
    <location>
        <begin position="283"/>
        <end position="326"/>
    </location>
</feature>